<dbReference type="STRING" id="927083.DB32_008422"/>
<dbReference type="AlphaFoldDB" id="A0A0F6WA36"/>
<feature type="compositionally biased region" description="Basic and acidic residues" evidence="1">
    <location>
        <begin position="119"/>
        <end position="133"/>
    </location>
</feature>
<sequence>MRARCSHTCDLRPRGRPRSTRASTTERSSAHARHRQSALPRGPRSDRVTDVSPHSGAGRSSGSRALRVRGHDSYWPSLPNPASSRKRSGDQCAVTAFVLADRCGAALDSHQVPCSPERTPGHQHEGDHRRRDATSSSNMWWCSARESHYG</sequence>
<proteinExistence type="predicted"/>
<dbReference type="EMBL" id="CP011125">
    <property type="protein sequence ID" value="AKF11273.1"/>
    <property type="molecule type" value="Genomic_DNA"/>
</dbReference>
<dbReference type="KEGG" id="samy:DB32_008422"/>
<keyword evidence="3" id="KW-1185">Reference proteome</keyword>
<feature type="compositionally biased region" description="Low complexity" evidence="1">
    <location>
        <begin position="55"/>
        <end position="65"/>
    </location>
</feature>
<feature type="region of interest" description="Disordered" evidence="1">
    <location>
        <begin position="1"/>
        <end position="90"/>
    </location>
</feature>
<reference evidence="2 3" key="1">
    <citation type="submission" date="2015-03" db="EMBL/GenBank/DDBJ databases">
        <title>Genome assembly of Sandaracinus amylolyticus DSM 53668.</title>
        <authorList>
            <person name="Sharma G."/>
            <person name="Subramanian S."/>
        </authorList>
    </citation>
    <scope>NUCLEOTIDE SEQUENCE [LARGE SCALE GENOMIC DNA]</scope>
    <source>
        <strain evidence="2 3">DSM 53668</strain>
    </source>
</reference>
<evidence type="ECO:0000313" key="3">
    <source>
        <dbReference type="Proteomes" id="UP000034883"/>
    </source>
</evidence>
<evidence type="ECO:0000256" key="1">
    <source>
        <dbReference type="SAM" id="MobiDB-lite"/>
    </source>
</evidence>
<organism evidence="2 3">
    <name type="scientific">Sandaracinus amylolyticus</name>
    <dbReference type="NCBI Taxonomy" id="927083"/>
    <lineage>
        <taxon>Bacteria</taxon>
        <taxon>Pseudomonadati</taxon>
        <taxon>Myxococcota</taxon>
        <taxon>Polyangia</taxon>
        <taxon>Polyangiales</taxon>
        <taxon>Sandaracinaceae</taxon>
        <taxon>Sandaracinus</taxon>
    </lineage>
</organism>
<name>A0A0F6WA36_9BACT</name>
<gene>
    <name evidence="2" type="ORF">DB32_008422</name>
</gene>
<feature type="region of interest" description="Disordered" evidence="1">
    <location>
        <begin position="109"/>
        <end position="137"/>
    </location>
</feature>
<accession>A0A0F6WA36</accession>
<protein>
    <submittedName>
        <fullName evidence="2">Uncharacterized protein</fullName>
    </submittedName>
</protein>
<dbReference type="Proteomes" id="UP000034883">
    <property type="component" value="Chromosome"/>
</dbReference>
<evidence type="ECO:0000313" key="2">
    <source>
        <dbReference type="EMBL" id="AKF11273.1"/>
    </source>
</evidence>